<reference evidence="1 2" key="1">
    <citation type="journal article" date="2014" name="Nature">
        <title>The genome of the recently domesticated crop plant sugar beet (Beta vulgaris).</title>
        <authorList>
            <person name="Dohm J.C."/>
            <person name="Minoche A.E."/>
            <person name="Holtgrawe D."/>
            <person name="Capella-Gutierrez S."/>
            <person name="Zakrzewski F."/>
            <person name="Tafer H."/>
            <person name="Rupp O."/>
            <person name="Sorensen T.R."/>
            <person name="Stracke R."/>
            <person name="Reinhardt R."/>
            <person name="Goesmann A."/>
            <person name="Kraft T."/>
            <person name="Schulz B."/>
            <person name="Stadler P.F."/>
            <person name="Schmidt T."/>
            <person name="Gabaldon T."/>
            <person name="Lehrach H."/>
            <person name="Weisshaar B."/>
            <person name="Himmelbauer H."/>
        </authorList>
    </citation>
    <scope>NUCLEOTIDE SEQUENCE [LARGE SCALE GENOMIC DNA]</scope>
    <source>
        <tissue evidence="1">Taproot</tissue>
    </source>
</reference>
<sequence length="159" mass="17118">MMLGRQPYDRQFTELRRRLNDVFDAFSDPLFSGSLAGTPGFGPGFAGGFGTFPTMLGTTSTLPLLSSTVSTPSTALSTGGAPLSQSSWLSPWTTGALSDVSVPIVDLPLDVSETDKEMTLKRSMCLAWINPTSISEFQVTYWRLNAIAKKKSQAGTNRT</sequence>
<keyword evidence="2" id="KW-1185">Reference proteome</keyword>
<proteinExistence type="predicted"/>
<evidence type="ECO:0000313" key="1">
    <source>
        <dbReference type="EMBL" id="KMS94520.1"/>
    </source>
</evidence>
<gene>
    <name evidence="1" type="ORF">BVRB_020590</name>
</gene>
<dbReference type="Gramene" id="KMS94520">
    <property type="protein sequence ID" value="KMS94520"/>
    <property type="gene ID" value="BVRB_020590"/>
</dbReference>
<name>A0A0J8DUP6_BETVV</name>
<protein>
    <submittedName>
        <fullName evidence="1">Uncharacterized protein</fullName>
    </submittedName>
</protein>
<dbReference type="AlphaFoldDB" id="A0A0J8DUP6"/>
<organism evidence="1 2">
    <name type="scientific">Beta vulgaris subsp. vulgaris</name>
    <name type="common">Beet</name>
    <dbReference type="NCBI Taxonomy" id="3555"/>
    <lineage>
        <taxon>Eukaryota</taxon>
        <taxon>Viridiplantae</taxon>
        <taxon>Streptophyta</taxon>
        <taxon>Embryophyta</taxon>
        <taxon>Tracheophyta</taxon>
        <taxon>Spermatophyta</taxon>
        <taxon>Magnoliopsida</taxon>
        <taxon>eudicotyledons</taxon>
        <taxon>Gunneridae</taxon>
        <taxon>Pentapetalae</taxon>
        <taxon>Caryophyllales</taxon>
        <taxon>Chenopodiaceae</taxon>
        <taxon>Betoideae</taxon>
        <taxon>Beta</taxon>
    </lineage>
</organism>
<accession>A0A0J8DUP6</accession>
<feature type="non-terminal residue" evidence="1">
    <location>
        <position position="159"/>
    </location>
</feature>
<dbReference type="EMBL" id="KQ092814">
    <property type="protein sequence ID" value="KMS94520.1"/>
    <property type="molecule type" value="Genomic_DNA"/>
</dbReference>
<evidence type="ECO:0000313" key="2">
    <source>
        <dbReference type="Proteomes" id="UP000035740"/>
    </source>
</evidence>
<dbReference type="Proteomes" id="UP000035740">
    <property type="component" value="Unassembled WGS sequence"/>
</dbReference>